<name>A0AAW2LG57_9LAMI</name>
<dbReference type="EMBL" id="JACGWM010000044">
    <property type="protein sequence ID" value="KAL0318094.1"/>
    <property type="molecule type" value="Genomic_DNA"/>
</dbReference>
<reference evidence="1" key="2">
    <citation type="journal article" date="2024" name="Plant">
        <title>Genomic evolution and insights into agronomic trait innovations of Sesamum species.</title>
        <authorList>
            <person name="Miao H."/>
            <person name="Wang L."/>
            <person name="Qu L."/>
            <person name="Liu H."/>
            <person name="Sun Y."/>
            <person name="Le M."/>
            <person name="Wang Q."/>
            <person name="Wei S."/>
            <person name="Zheng Y."/>
            <person name="Lin W."/>
            <person name="Duan Y."/>
            <person name="Cao H."/>
            <person name="Xiong S."/>
            <person name="Wang X."/>
            <person name="Wei L."/>
            <person name="Li C."/>
            <person name="Ma Q."/>
            <person name="Ju M."/>
            <person name="Zhao R."/>
            <person name="Li G."/>
            <person name="Mu C."/>
            <person name="Tian Q."/>
            <person name="Mei H."/>
            <person name="Zhang T."/>
            <person name="Gao T."/>
            <person name="Zhang H."/>
        </authorList>
    </citation>
    <scope>NUCLEOTIDE SEQUENCE</scope>
    <source>
        <strain evidence="1">KEN8</strain>
    </source>
</reference>
<proteinExistence type="predicted"/>
<organism evidence="1">
    <name type="scientific">Sesamum calycinum</name>
    <dbReference type="NCBI Taxonomy" id="2727403"/>
    <lineage>
        <taxon>Eukaryota</taxon>
        <taxon>Viridiplantae</taxon>
        <taxon>Streptophyta</taxon>
        <taxon>Embryophyta</taxon>
        <taxon>Tracheophyta</taxon>
        <taxon>Spermatophyta</taxon>
        <taxon>Magnoliopsida</taxon>
        <taxon>eudicotyledons</taxon>
        <taxon>Gunneridae</taxon>
        <taxon>Pentapetalae</taxon>
        <taxon>asterids</taxon>
        <taxon>lamiids</taxon>
        <taxon>Lamiales</taxon>
        <taxon>Pedaliaceae</taxon>
        <taxon>Sesamum</taxon>
    </lineage>
</organism>
<evidence type="ECO:0000313" key="1">
    <source>
        <dbReference type="EMBL" id="KAL0318094.1"/>
    </source>
</evidence>
<comment type="caution">
    <text evidence="1">The sequence shown here is derived from an EMBL/GenBank/DDBJ whole genome shotgun (WGS) entry which is preliminary data.</text>
</comment>
<gene>
    <name evidence="1" type="ORF">Scaly_2865200</name>
</gene>
<dbReference type="AlphaFoldDB" id="A0AAW2LG57"/>
<accession>A0AAW2LG57</accession>
<protein>
    <submittedName>
        <fullName evidence="1">Uncharacterized protein</fullName>
    </submittedName>
</protein>
<reference evidence="1" key="1">
    <citation type="submission" date="2020-06" db="EMBL/GenBank/DDBJ databases">
        <authorList>
            <person name="Li T."/>
            <person name="Hu X."/>
            <person name="Zhang T."/>
            <person name="Song X."/>
            <person name="Zhang H."/>
            <person name="Dai N."/>
            <person name="Sheng W."/>
            <person name="Hou X."/>
            <person name="Wei L."/>
        </authorList>
    </citation>
    <scope>NUCLEOTIDE SEQUENCE</scope>
    <source>
        <strain evidence="1">KEN8</strain>
        <tissue evidence="1">Leaf</tissue>
    </source>
</reference>
<sequence>MNFTYVYAGWEGSAVDARVLDHAGSQDRTFPFPPIGKYYLVTTGFTNYQCFLAPYRRTRYHPPEWRGQGRRYGTPQDMFNHAHSRHGISQISRERWISIRFTLDVNVEKRFMWMIVDDNTRAPMRDDALAKAHMGHWARRLRRYFGYPYTRD</sequence>